<sequence length="184" mass="21034">MQVTQVQPDEVVRYWFETLSPDDWYRAPPEVDAEIARRFGQLYESLRDAVPGDWLRTPQGRLAAILVLDQFPRNIHRGTPQAFATDDKALALSKDAIAAGADMELPEEQCAFLYMPFQHAENLAEQRRSLELFEALGNPNNLDFAVRHYDIIARFGRFPHRNDVLGRESTPEELAFLKEPGSSF</sequence>
<dbReference type="AlphaFoldDB" id="A0A1E3VRU3"/>
<organism evidence="1 2">
    <name type="scientific">Methyloceanibacter stevinii</name>
    <dbReference type="NCBI Taxonomy" id="1774970"/>
    <lineage>
        <taxon>Bacteria</taxon>
        <taxon>Pseudomonadati</taxon>
        <taxon>Pseudomonadota</taxon>
        <taxon>Alphaproteobacteria</taxon>
        <taxon>Hyphomicrobiales</taxon>
        <taxon>Hyphomicrobiaceae</taxon>
        <taxon>Methyloceanibacter</taxon>
    </lineage>
</organism>
<dbReference type="Proteomes" id="UP000094172">
    <property type="component" value="Unassembled WGS sequence"/>
</dbReference>
<dbReference type="Gene3D" id="1.20.58.320">
    <property type="entry name" value="TPR-like"/>
    <property type="match status" value="1"/>
</dbReference>
<evidence type="ECO:0000313" key="2">
    <source>
        <dbReference type="Proteomes" id="UP000094172"/>
    </source>
</evidence>
<evidence type="ECO:0008006" key="3">
    <source>
        <dbReference type="Google" id="ProtNLM"/>
    </source>
</evidence>
<dbReference type="EMBL" id="LPWE01000005">
    <property type="protein sequence ID" value="ODR96249.1"/>
    <property type="molecule type" value="Genomic_DNA"/>
</dbReference>
<keyword evidence="2" id="KW-1185">Reference proteome</keyword>
<reference evidence="1 2" key="1">
    <citation type="journal article" date="2016" name="Environ. Microbiol.">
        <title>New Methyloceanibacter diversity from North Sea sediments includes methanotroph containing solely the soluble methane monooxygenase.</title>
        <authorList>
            <person name="Vekeman B."/>
            <person name="Kerckhof F.M."/>
            <person name="Cremers G."/>
            <person name="de Vos P."/>
            <person name="Vandamme P."/>
            <person name="Boon N."/>
            <person name="Op den Camp H.J."/>
            <person name="Heylen K."/>
        </authorList>
    </citation>
    <scope>NUCLEOTIDE SEQUENCE [LARGE SCALE GENOMIC DNA]</scope>
    <source>
        <strain evidence="1 2">R-67176</strain>
    </source>
</reference>
<name>A0A1E3VRU3_9HYPH</name>
<dbReference type="Pfam" id="PF06041">
    <property type="entry name" value="DUF924"/>
    <property type="match status" value="1"/>
</dbReference>
<gene>
    <name evidence="1" type="ORF">AUC70_15260</name>
</gene>
<dbReference type="InterPro" id="IPR011990">
    <property type="entry name" value="TPR-like_helical_dom_sf"/>
</dbReference>
<evidence type="ECO:0000313" key="1">
    <source>
        <dbReference type="EMBL" id="ODR96249.1"/>
    </source>
</evidence>
<dbReference type="SUPFAM" id="SSF48452">
    <property type="entry name" value="TPR-like"/>
    <property type="match status" value="1"/>
</dbReference>
<protein>
    <recommendedName>
        <fullName evidence="3">DUF924 domain-containing protein</fullName>
    </recommendedName>
</protein>
<dbReference type="Gene3D" id="1.25.40.10">
    <property type="entry name" value="Tetratricopeptide repeat domain"/>
    <property type="match status" value="1"/>
</dbReference>
<comment type="caution">
    <text evidence="1">The sequence shown here is derived from an EMBL/GenBank/DDBJ whole genome shotgun (WGS) entry which is preliminary data.</text>
</comment>
<dbReference type="InterPro" id="IPR010323">
    <property type="entry name" value="DUF924"/>
</dbReference>
<proteinExistence type="predicted"/>
<accession>A0A1E3VRU3</accession>
<dbReference type="STRING" id="1774970.AUC70_15260"/>